<dbReference type="Pfam" id="PF03446">
    <property type="entry name" value="NAD_binding_2"/>
    <property type="match status" value="1"/>
</dbReference>
<dbReference type="InterPro" id="IPR004849">
    <property type="entry name" value="6DGDH_YqeC"/>
</dbReference>
<dbReference type="GO" id="GO:0019521">
    <property type="term" value="P:D-gluconate metabolic process"/>
    <property type="evidence" value="ECO:0007669"/>
    <property type="project" value="UniProtKB-KW"/>
</dbReference>
<evidence type="ECO:0000256" key="2">
    <source>
        <dbReference type="ARBA" id="ARBA00023002"/>
    </source>
</evidence>
<dbReference type="Gene3D" id="1.10.1040.10">
    <property type="entry name" value="N-(1-d-carboxylethyl)-l-norvaline Dehydrogenase, domain 2"/>
    <property type="match status" value="1"/>
</dbReference>
<dbReference type="InterPro" id="IPR013328">
    <property type="entry name" value="6PGD_dom2"/>
</dbReference>
<dbReference type="NCBIfam" id="NF007161">
    <property type="entry name" value="PRK09599.1"/>
    <property type="match status" value="1"/>
</dbReference>
<dbReference type="Proteomes" id="UP000184758">
    <property type="component" value="Unassembled WGS sequence"/>
</dbReference>
<proteinExistence type="inferred from homology"/>
<dbReference type="AlphaFoldDB" id="A0A1N6HGQ0"/>
<dbReference type="SMART" id="SM01350">
    <property type="entry name" value="6PGD"/>
    <property type="match status" value="1"/>
</dbReference>
<protein>
    <submittedName>
        <fullName evidence="5">6-phosphogluconate dehydrogenase (Decarboxylating)</fullName>
    </submittedName>
</protein>
<dbReference type="OrthoDB" id="9804542at2"/>
<dbReference type="PRINTS" id="PR00076">
    <property type="entry name" value="6PGDHDRGNASE"/>
</dbReference>
<evidence type="ECO:0000256" key="3">
    <source>
        <dbReference type="ARBA" id="ARBA00023064"/>
    </source>
</evidence>
<dbReference type="GO" id="GO:0050661">
    <property type="term" value="F:NADP binding"/>
    <property type="evidence" value="ECO:0007669"/>
    <property type="project" value="InterPro"/>
</dbReference>
<dbReference type="Pfam" id="PF00393">
    <property type="entry name" value="6PGD"/>
    <property type="match status" value="1"/>
</dbReference>
<evidence type="ECO:0000313" key="5">
    <source>
        <dbReference type="EMBL" id="SIO18907.1"/>
    </source>
</evidence>
<dbReference type="STRING" id="28230.SAMN05878443_1842"/>
<dbReference type="SUPFAM" id="SSF48179">
    <property type="entry name" value="6-phosphogluconate dehydrogenase C-terminal domain-like"/>
    <property type="match status" value="1"/>
</dbReference>
<reference evidence="6" key="1">
    <citation type="submission" date="2016-11" db="EMBL/GenBank/DDBJ databases">
        <authorList>
            <person name="Varghese N."/>
            <person name="Submissions S."/>
        </authorList>
    </citation>
    <scope>NUCLEOTIDE SEQUENCE [LARGE SCALE GENOMIC DNA]</scope>
    <source>
        <strain evidence="6">313</strain>
    </source>
</reference>
<gene>
    <name evidence="5" type="ORF">SAMN05878443_1842</name>
</gene>
<dbReference type="GO" id="GO:0006098">
    <property type="term" value="P:pentose-phosphate shunt"/>
    <property type="evidence" value="ECO:0007669"/>
    <property type="project" value="InterPro"/>
</dbReference>
<name>A0A1N6HGQ0_9LACT</name>
<accession>A0A1N6HGQ0</accession>
<dbReference type="InterPro" id="IPR006114">
    <property type="entry name" value="6PGDH_C"/>
</dbReference>
<dbReference type="SUPFAM" id="SSF51735">
    <property type="entry name" value="NAD(P)-binding Rossmann-fold domains"/>
    <property type="match status" value="1"/>
</dbReference>
<organism evidence="5 6">
    <name type="scientific">Carnobacterium alterfunditum</name>
    <dbReference type="NCBI Taxonomy" id="28230"/>
    <lineage>
        <taxon>Bacteria</taxon>
        <taxon>Bacillati</taxon>
        <taxon>Bacillota</taxon>
        <taxon>Bacilli</taxon>
        <taxon>Lactobacillales</taxon>
        <taxon>Carnobacteriaceae</taxon>
        <taxon>Carnobacterium</taxon>
    </lineage>
</organism>
<dbReference type="NCBIfam" id="TIGR00872">
    <property type="entry name" value="gnd_rel"/>
    <property type="match status" value="1"/>
</dbReference>
<sequence length="301" mass="32448">MKVGIIGLGKMGLNLALNLQESNIAVVGYDVSIPARQKASESHLAIANSQEEFLESLEEKKIIFLSTPAGEITNALVETLSNQLHPGDILIDGGNSYFKNSVKNYELAKEKGIGFLDCGTSGGMEGAQTGACLMVGGDADVFEETEAVFAALACDQGYLYTGESGSGHYLKMVHNGIEYGMMQAVGEGFDILNAGRYDYDFEKVASVWNHGSVIRSWLMELTEESFKSDPKLDDIKGVVDVSGEGKWTVVEALDLNIPVPVIASSLFARNVSKIDDSFSAKVVATMRNQFGGHKVTRNGER</sequence>
<dbReference type="InterPro" id="IPR008927">
    <property type="entry name" value="6-PGluconate_DH-like_C_sf"/>
</dbReference>
<dbReference type="InterPro" id="IPR036291">
    <property type="entry name" value="NAD(P)-bd_dom_sf"/>
</dbReference>
<feature type="domain" description="6-phosphogluconate dehydrogenase C-terminal" evidence="4">
    <location>
        <begin position="167"/>
        <end position="300"/>
    </location>
</feature>
<comment type="similarity">
    <text evidence="1">Belongs to the 6-phosphogluconate dehydrogenase family.</text>
</comment>
<evidence type="ECO:0000256" key="1">
    <source>
        <dbReference type="ARBA" id="ARBA00008419"/>
    </source>
</evidence>
<dbReference type="EMBL" id="FSRN01000001">
    <property type="protein sequence ID" value="SIO18907.1"/>
    <property type="molecule type" value="Genomic_DNA"/>
</dbReference>
<dbReference type="RefSeq" id="WP_034545328.1">
    <property type="nucleotide sequence ID" value="NZ_FSRN01000001.1"/>
</dbReference>
<keyword evidence="2" id="KW-0560">Oxidoreductase</keyword>
<dbReference type="InterPro" id="IPR006115">
    <property type="entry name" value="6PGDH_NADP-bd"/>
</dbReference>
<dbReference type="GO" id="GO:0004616">
    <property type="term" value="F:phosphogluconate dehydrogenase (decarboxylating) activity"/>
    <property type="evidence" value="ECO:0007669"/>
    <property type="project" value="InterPro"/>
</dbReference>
<evidence type="ECO:0000259" key="4">
    <source>
        <dbReference type="SMART" id="SM01350"/>
    </source>
</evidence>
<dbReference type="eggNOG" id="COG1023">
    <property type="taxonomic scope" value="Bacteria"/>
</dbReference>
<dbReference type="Gene3D" id="3.40.50.720">
    <property type="entry name" value="NAD(P)-binding Rossmann-like Domain"/>
    <property type="match status" value="1"/>
</dbReference>
<evidence type="ECO:0000313" key="6">
    <source>
        <dbReference type="Proteomes" id="UP000184758"/>
    </source>
</evidence>
<keyword evidence="3" id="KW-0311">Gluconate utilization</keyword>
<keyword evidence="6" id="KW-1185">Reference proteome</keyword>
<dbReference type="PANTHER" id="PTHR11811">
    <property type="entry name" value="6-PHOSPHOGLUCONATE DEHYDROGENASE"/>
    <property type="match status" value="1"/>
</dbReference>
<dbReference type="InterPro" id="IPR006183">
    <property type="entry name" value="Pgluconate_DH"/>
</dbReference>